<dbReference type="InterPro" id="IPR005482">
    <property type="entry name" value="Biotin_COase_C"/>
</dbReference>
<organism evidence="10 11">
    <name type="scientific">Mesorhizobium australicum</name>
    <dbReference type="NCBI Taxonomy" id="536018"/>
    <lineage>
        <taxon>Bacteria</taxon>
        <taxon>Pseudomonadati</taxon>
        <taxon>Pseudomonadota</taxon>
        <taxon>Alphaproteobacteria</taxon>
        <taxon>Hyphomicrobiales</taxon>
        <taxon>Phyllobacteriaceae</taxon>
        <taxon>Mesorhizobium</taxon>
    </lineage>
</organism>
<dbReference type="PANTHER" id="PTHR18866">
    <property type="entry name" value="CARBOXYLASE:PYRUVATE/ACETYL-COA/PROPIONYL-COA CARBOXYLASE"/>
    <property type="match status" value="1"/>
</dbReference>
<dbReference type="PROSITE" id="PS00867">
    <property type="entry name" value="CPSASE_2"/>
    <property type="match status" value="1"/>
</dbReference>
<dbReference type="FunFam" id="3.30.470.20:FF:000028">
    <property type="entry name" value="Methylcrotonoyl-CoA carboxylase subunit alpha, mitochondrial"/>
    <property type="match status" value="1"/>
</dbReference>
<evidence type="ECO:0000313" key="10">
    <source>
        <dbReference type="EMBL" id="SMH52200.1"/>
    </source>
</evidence>
<dbReference type="SUPFAM" id="SSF51230">
    <property type="entry name" value="Single hybrid motif"/>
    <property type="match status" value="1"/>
</dbReference>
<dbReference type="FunFam" id="3.40.50.20:FF:000010">
    <property type="entry name" value="Propionyl-CoA carboxylase subunit alpha"/>
    <property type="match status" value="1"/>
</dbReference>
<evidence type="ECO:0000259" key="8">
    <source>
        <dbReference type="PROSITE" id="PS50975"/>
    </source>
</evidence>
<dbReference type="RefSeq" id="WP_085466297.1">
    <property type="nucleotide sequence ID" value="NZ_FXBL01000004.1"/>
</dbReference>
<keyword evidence="5" id="KW-0092">Biotin</keyword>
<evidence type="ECO:0000256" key="6">
    <source>
        <dbReference type="PROSITE-ProRule" id="PRU00409"/>
    </source>
</evidence>
<dbReference type="GO" id="GO:0016874">
    <property type="term" value="F:ligase activity"/>
    <property type="evidence" value="ECO:0007669"/>
    <property type="project" value="UniProtKB-KW"/>
</dbReference>
<dbReference type="EMBL" id="FXBL01000004">
    <property type="protein sequence ID" value="SMH52200.1"/>
    <property type="molecule type" value="Genomic_DNA"/>
</dbReference>
<feature type="domain" description="Biotin carboxylation" evidence="9">
    <location>
        <begin position="23"/>
        <end position="466"/>
    </location>
</feature>
<dbReference type="InterPro" id="IPR001882">
    <property type="entry name" value="Biotin_BS"/>
</dbReference>
<dbReference type="SUPFAM" id="SSF52440">
    <property type="entry name" value="PreATP-grasp domain"/>
    <property type="match status" value="1"/>
</dbReference>
<dbReference type="Pfam" id="PF21139">
    <property type="entry name" value="BT_MCC_alpha"/>
    <property type="match status" value="1"/>
</dbReference>
<dbReference type="PROSITE" id="PS50979">
    <property type="entry name" value="BC"/>
    <property type="match status" value="1"/>
</dbReference>
<dbReference type="InterPro" id="IPR011054">
    <property type="entry name" value="Rudment_hybrid_motif"/>
</dbReference>
<evidence type="ECO:0000259" key="9">
    <source>
        <dbReference type="PROSITE" id="PS50979"/>
    </source>
</evidence>
<keyword evidence="4 6" id="KW-0067">ATP-binding</keyword>
<feature type="domain" description="Lipoyl-binding" evidence="7">
    <location>
        <begin position="596"/>
        <end position="665"/>
    </location>
</feature>
<dbReference type="InterPro" id="IPR016185">
    <property type="entry name" value="PreATP-grasp_dom_sf"/>
</dbReference>
<dbReference type="Pfam" id="PF02786">
    <property type="entry name" value="CPSase_L_D2"/>
    <property type="match status" value="1"/>
</dbReference>
<dbReference type="PROSITE" id="PS50975">
    <property type="entry name" value="ATP_GRASP"/>
    <property type="match status" value="1"/>
</dbReference>
<evidence type="ECO:0000256" key="1">
    <source>
        <dbReference type="ARBA" id="ARBA00001953"/>
    </source>
</evidence>
<keyword evidence="2" id="KW-0436">Ligase</keyword>
<dbReference type="Pfam" id="PF00289">
    <property type="entry name" value="Biotin_carb_N"/>
    <property type="match status" value="1"/>
</dbReference>
<name>A0A1X7PMU8_9HYPH</name>
<dbReference type="SUPFAM" id="SSF56059">
    <property type="entry name" value="Glutathione synthetase ATP-binding domain-like"/>
    <property type="match status" value="1"/>
</dbReference>
<dbReference type="PROSITE" id="PS00188">
    <property type="entry name" value="BIOTIN"/>
    <property type="match status" value="1"/>
</dbReference>
<comment type="cofactor">
    <cofactor evidence="1">
        <name>biotin</name>
        <dbReference type="ChEBI" id="CHEBI:57586"/>
    </cofactor>
</comment>
<dbReference type="Proteomes" id="UP000193083">
    <property type="component" value="Unassembled WGS sequence"/>
</dbReference>
<dbReference type="PANTHER" id="PTHR18866:SF33">
    <property type="entry name" value="METHYLCROTONOYL-COA CARBOXYLASE SUBUNIT ALPHA, MITOCHONDRIAL-RELATED"/>
    <property type="match status" value="1"/>
</dbReference>
<evidence type="ECO:0000256" key="4">
    <source>
        <dbReference type="ARBA" id="ARBA00022840"/>
    </source>
</evidence>
<reference evidence="10 11" key="1">
    <citation type="submission" date="2017-04" db="EMBL/GenBank/DDBJ databases">
        <authorList>
            <person name="Afonso C.L."/>
            <person name="Miller P.J."/>
            <person name="Scott M.A."/>
            <person name="Spackman E."/>
            <person name="Goraichik I."/>
            <person name="Dimitrov K.M."/>
            <person name="Suarez D.L."/>
            <person name="Swayne D.E."/>
        </authorList>
    </citation>
    <scope>NUCLEOTIDE SEQUENCE [LARGE SCALE GENOMIC DNA]</scope>
    <source>
        <strain evidence="10 11">B5P</strain>
    </source>
</reference>
<dbReference type="PROSITE" id="PS50968">
    <property type="entry name" value="BIOTINYL_LIPOYL"/>
    <property type="match status" value="1"/>
</dbReference>
<dbReference type="InterPro" id="IPR005479">
    <property type="entry name" value="CPAse_ATP-bd"/>
</dbReference>
<dbReference type="GO" id="GO:0046872">
    <property type="term" value="F:metal ion binding"/>
    <property type="evidence" value="ECO:0007669"/>
    <property type="project" value="InterPro"/>
</dbReference>
<keyword evidence="11" id="KW-1185">Reference proteome</keyword>
<sequence length="669" mass="70368">MNESAAPHPAAATFSPQAGRRTNIRSLLVANRGEIACRIMRTAKRMGIATVAVYSDADADAPHVRLADQAVRIGGALPAESYLNASAVIDAARTAGADAVHPGYGFLSENAAFAEACAAAGLVFVGPPPAAIHAMGDKARAKRLMAEAGVPVVPGYEGEDQSPQALAREAERIGFSVLIKAAAGGGGRGMRRVDRAGDFAAALESARREAENALGDPSVLIEKLVIEARHIEIQVFADRHGNAIHLGERDCSAQRRHQKIVEEAPSPFVTPALRLAMGADAVRAAKAVGYEGAGTVEFIVAQDGTYHFLEMNTRLQVEHPVTEMVTGFDLVEWQLRVAAGEALPATQDEVGLTGHAIEARLYAEDPYDGFRPQSGRVLRWRPDKGVRIDSGVAEGGVVTPFYDPMIAKVIAHGPDRAQAIDRLVAALRGSALLGIATNRRFLVELLSSEAFRKGDMTTGLIDRWIGEGAAILDASQPAGLDFAVAAVALAMRDGGSWFRSTGTANCPITLSCGMDRRETEVRFERGRLSGVSVGGEAVAIEAARLGDGEIVFTVDGVSRRAGLLFDGRDVHLDRDGTVFVFHEPDPLVRPPAPKDPRRIVAPVSGVVRALGVVAGQAVAAGDMVAMVEAMKMENALNAAIDGIVAALHVAEGAQVAAGQLIAEIEPGHG</sequence>
<dbReference type="GO" id="GO:0005524">
    <property type="term" value="F:ATP binding"/>
    <property type="evidence" value="ECO:0007669"/>
    <property type="project" value="UniProtKB-UniRule"/>
</dbReference>
<feature type="domain" description="ATP-grasp" evidence="8">
    <location>
        <begin position="142"/>
        <end position="339"/>
    </location>
</feature>
<dbReference type="InterPro" id="IPR011761">
    <property type="entry name" value="ATP-grasp"/>
</dbReference>
<evidence type="ECO:0000256" key="2">
    <source>
        <dbReference type="ARBA" id="ARBA00022598"/>
    </source>
</evidence>
<dbReference type="Pfam" id="PF00364">
    <property type="entry name" value="Biotin_lipoyl"/>
    <property type="match status" value="1"/>
</dbReference>
<dbReference type="Gene3D" id="3.30.470.20">
    <property type="entry name" value="ATP-grasp fold, B domain"/>
    <property type="match status" value="1"/>
</dbReference>
<evidence type="ECO:0000313" key="11">
    <source>
        <dbReference type="Proteomes" id="UP000193083"/>
    </source>
</evidence>
<dbReference type="InterPro" id="IPR005481">
    <property type="entry name" value="BC-like_N"/>
</dbReference>
<dbReference type="Pfam" id="PF02785">
    <property type="entry name" value="Biotin_carb_C"/>
    <property type="match status" value="1"/>
</dbReference>
<dbReference type="InterPro" id="IPR048429">
    <property type="entry name" value="MCC_alpha_BT"/>
</dbReference>
<evidence type="ECO:0000256" key="5">
    <source>
        <dbReference type="ARBA" id="ARBA00023267"/>
    </source>
</evidence>
<accession>A0A1X7PMU8</accession>
<dbReference type="InterPro" id="IPR011764">
    <property type="entry name" value="Biotin_carboxylation_dom"/>
</dbReference>
<evidence type="ECO:0000259" key="7">
    <source>
        <dbReference type="PROSITE" id="PS50968"/>
    </source>
</evidence>
<dbReference type="PROSITE" id="PS00866">
    <property type="entry name" value="CPSASE_1"/>
    <property type="match status" value="1"/>
</dbReference>
<evidence type="ECO:0000256" key="3">
    <source>
        <dbReference type="ARBA" id="ARBA00022741"/>
    </source>
</evidence>
<gene>
    <name evidence="10" type="ORF">SAMN02982922_4622</name>
</gene>
<dbReference type="Gene3D" id="2.40.50.100">
    <property type="match status" value="1"/>
</dbReference>
<dbReference type="InterPro" id="IPR011053">
    <property type="entry name" value="Single_hybrid_motif"/>
</dbReference>
<dbReference type="CDD" id="cd06850">
    <property type="entry name" value="biotinyl_domain"/>
    <property type="match status" value="1"/>
</dbReference>
<dbReference type="SMART" id="SM00878">
    <property type="entry name" value="Biotin_carb_C"/>
    <property type="match status" value="1"/>
</dbReference>
<keyword evidence="3 6" id="KW-0547">Nucleotide-binding</keyword>
<dbReference type="SUPFAM" id="SSF51246">
    <property type="entry name" value="Rudiment single hybrid motif"/>
    <property type="match status" value="1"/>
</dbReference>
<dbReference type="InterPro" id="IPR050856">
    <property type="entry name" value="Biotin_carboxylase_complex"/>
</dbReference>
<protein>
    <submittedName>
        <fullName evidence="10">Geranyl-CoA carboxylase alpha subunit</fullName>
    </submittedName>
</protein>
<dbReference type="OrthoDB" id="9763189at2"/>
<proteinExistence type="predicted"/>
<dbReference type="FunFam" id="3.30.1490.20:FF:000003">
    <property type="entry name" value="acetyl-CoA carboxylase isoform X1"/>
    <property type="match status" value="1"/>
</dbReference>
<dbReference type="AlphaFoldDB" id="A0A1X7PMU8"/>
<dbReference type="InterPro" id="IPR000089">
    <property type="entry name" value="Biotin_lipoyl"/>
</dbReference>